<accession>A0A2K9N860</accession>
<dbReference type="InterPro" id="IPR050272">
    <property type="entry name" value="Isochorismatase-like_hydrls"/>
</dbReference>
<feature type="domain" description="Isochorismatase-like" evidence="2">
    <location>
        <begin position="6"/>
        <end position="146"/>
    </location>
</feature>
<dbReference type="Pfam" id="PF00857">
    <property type="entry name" value="Isochorismatase"/>
    <property type="match status" value="1"/>
</dbReference>
<evidence type="ECO:0000313" key="4">
    <source>
        <dbReference type="Proteomes" id="UP000234752"/>
    </source>
</evidence>
<proteinExistence type="predicted"/>
<evidence type="ECO:0000256" key="1">
    <source>
        <dbReference type="ARBA" id="ARBA00022801"/>
    </source>
</evidence>
<evidence type="ECO:0000259" key="2">
    <source>
        <dbReference type="Pfam" id="PF00857"/>
    </source>
</evidence>
<dbReference type="Gene3D" id="3.40.50.850">
    <property type="entry name" value="Isochorismatase-like"/>
    <property type="match status" value="1"/>
</dbReference>
<dbReference type="RefSeq" id="WP_102111066.1">
    <property type="nucleotide sequence ID" value="NZ_BMGN01000004.1"/>
</dbReference>
<name>A0A2K9N860_9PROT</name>
<gene>
    <name evidence="3" type="ORF">C0V82_03030</name>
</gene>
<reference evidence="3 4" key="1">
    <citation type="submission" date="2017-12" db="EMBL/GenBank/DDBJ databases">
        <title>Genomes of bacteria within cyanobacterial aggregates.</title>
        <authorList>
            <person name="Cai H."/>
        </authorList>
    </citation>
    <scope>NUCLEOTIDE SEQUENCE [LARGE SCALE GENOMIC DNA]</scope>
    <source>
        <strain evidence="3 4">TH16</strain>
    </source>
</reference>
<dbReference type="KEGG" id="ncb:C0V82_03030"/>
<sequence length="192" mass="21146">MSARDTALLVIDVQESFRQRPYWREEEAAPFFDRVQALIDGAKEAGLPIAQIFHVDPDGPFSKTSGHVKLLAPVRIEPDAVFEKPRHSALVGSGLDVWLVAKGVRRVIICGIRTEQCCETTTRHASDLGYEVDYVTEATLTFAMTDAKGRTWSADDIRARTELVLAGRFATITSVEQALARALDDTGTREAA</sequence>
<dbReference type="EMBL" id="CP025611">
    <property type="protein sequence ID" value="AUN29328.1"/>
    <property type="molecule type" value="Genomic_DNA"/>
</dbReference>
<dbReference type="SUPFAM" id="SSF52499">
    <property type="entry name" value="Isochorismatase-like hydrolases"/>
    <property type="match status" value="1"/>
</dbReference>
<dbReference type="PANTHER" id="PTHR43540:SF6">
    <property type="entry name" value="ISOCHORISMATASE-LIKE DOMAIN-CONTAINING PROTEIN"/>
    <property type="match status" value="1"/>
</dbReference>
<dbReference type="Proteomes" id="UP000234752">
    <property type="component" value="Chromosome eg_1"/>
</dbReference>
<dbReference type="PANTHER" id="PTHR43540">
    <property type="entry name" value="PEROXYUREIDOACRYLATE/UREIDOACRYLATE AMIDOHYDROLASE-RELATED"/>
    <property type="match status" value="1"/>
</dbReference>
<dbReference type="InterPro" id="IPR000868">
    <property type="entry name" value="Isochorismatase-like_dom"/>
</dbReference>
<dbReference type="GO" id="GO:0016787">
    <property type="term" value="F:hydrolase activity"/>
    <property type="evidence" value="ECO:0007669"/>
    <property type="project" value="UniProtKB-KW"/>
</dbReference>
<organism evidence="3 4">
    <name type="scientific">Niveispirillum cyanobacteriorum</name>
    <dbReference type="NCBI Taxonomy" id="1612173"/>
    <lineage>
        <taxon>Bacteria</taxon>
        <taxon>Pseudomonadati</taxon>
        <taxon>Pseudomonadota</taxon>
        <taxon>Alphaproteobacteria</taxon>
        <taxon>Rhodospirillales</taxon>
        <taxon>Azospirillaceae</taxon>
        <taxon>Niveispirillum</taxon>
    </lineage>
</organism>
<evidence type="ECO:0000313" key="3">
    <source>
        <dbReference type="EMBL" id="AUN29328.1"/>
    </source>
</evidence>
<keyword evidence="4" id="KW-1185">Reference proteome</keyword>
<protein>
    <submittedName>
        <fullName evidence="3">Hydrolase</fullName>
    </submittedName>
</protein>
<dbReference type="AlphaFoldDB" id="A0A2K9N860"/>
<dbReference type="InterPro" id="IPR036380">
    <property type="entry name" value="Isochorismatase-like_sf"/>
</dbReference>
<keyword evidence="1 3" id="KW-0378">Hydrolase</keyword>
<dbReference type="OrthoDB" id="9794942at2"/>